<dbReference type="Proteomes" id="UP000696931">
    <property type="component" value="Unassembled WGS sequence"/>
</dbReference>
<evidence type="ECO:0000313" key="1">
    <source>
        <dbReference type="EMBL" id="MBI5171088.1"/>
    </source>
</evidence>
<evidence type="ECO:0000313" key="2">
    <source>
        <dbReference type="Proteomes" id="UP000696931"/>
    </source>
</evidence>
<name>A0A933W4I9_UNCEI</name>
<comment type="caution">
    <text evidence="1">The sequence shown here is derived from an EMBL/GenBank/DDBJ whole genome shotgun (WGS) entry which is preliminary data.</text>
</comment>
<gene>
    <name evidence="1" type="ORF">HZA61_16500</name>
</gene>
<dbReference type="EMBL" id="JACRIW010000118">
    <property type="protein sequence ID" value="MBI5171088.1"/>
    <property type="molecule type" value="Genomic_DNA"/>
</dbReference>
<protein>
    <submittedName>
        <fullName evidence="1">Uncharacterized protein</fullName>
    </submittedName>
</protein>
<accession>A0A933W4I9</accession>
<organism evidence="1 2">
    <name type="scientific">Eiseniibacteriota bacterium</name>
    <dbReference type="NCBI Taxonomy" id="2212470"/>
    <lineage>
        <taxon>Bacteria</taxon>
        <taxon>Candidatus Eiseniibacteriota</taxon>
    </lineage>
</organism>
<reference evidence="1" key="1">
    <citation type="submission" date="2020-07" db="EMBL/GenBank/DDBJ databases">
        <title>Huge and variable diversity of episymbiotic CPR bacteria and DPANN archaea in groundwater ecosystems.</title>
        <authorList>
            <person name="He C.Y."/>
            <person name="Keren R."/>
            <person name="Whittaker M."/>
            <person name="Farag I.F."/>
            <person name="Doudna J."/>
            <person name="Cate J.H.D."/>
            <person name="Banfield J.F."/>
        </authorList>
    </citation>
    <scope>NUCLEOTIDE SEQUENCE</scope>
    <source>
        <strain evidence="1">NC_groundwater_1813_Pr3_B-0.1um_71_17</strain>
    </source>
</reference>
<proteinExistence type="predicted"/>
<dbReference type="AlphaFoldDB" id="A0A933W4I9"/>
<sequence>MSAPRLLFSTETMLGVTRHPRQTTADLQTRMDDPAVLAQQFARAMDAGADGVLASPTPTVRTALTAAGRPIPTWALLPNVPAFVRDSSEGGFVGAAVKRVKGAGPGTIVRLGLTGMQHALGVVAGDFASMVPLLLELEAAGLGTSRLEGVVIAAAITDVALAGRHRRFFFHLAHFLRARYGAKAGFETHNLGHLLGYLREWNIAPDLVIGPVTPTGFMMKPTPSRVLEEIAIAEFPVLAKELTAGGTQPLADSAKYALSKGAAGLVVDIADVGGDASKLSGLFAGAARA</sequence>